<feature type="active site" evidence="8">
    <location>
        <position position="255"/>
    </location>
</feature>
<dbReference type="FunFam" id="2.40.70.10:FF:000011">
    <property type="entry name" value="Aspartic protease"/>
    <property type="match status" value="1"/>
</dbReference>
<reference evidence="11 12" key="1">
    <citation type="journal article" date="2012" name="PLoS Pathog.">
        <title>Diverse lifestyles and strategies of plant pathogenesis encoded in the genomes of eighteen Dothideomycetes fungi.</title>
        <authorList>
            <person name="Ohm R.A."/>
            <person name="Feau N."/>
            <person name="Henrissat B."/>
            <person name="Schoch C.L."/>
            <person name="Horwitz B.A."/>
            <person name="Barry K.W."/>
            <person name="Condon B.J."/>
            <person name="Copeland A.C."/>
            <person name="Dhillon B."/>
            <person name="Glaser F."/>
            <person name="Hesse C.N."/>
            <person name="Kosti I."/>
            <person name="LaButti K."/>
            <person name="Lindquist E.A."/>
            <person name="Lucas S."/>
            <person name="Salamov A.A."/>
            <person name="Bradshaw R.E."/>
            <person name="Ciuffetti L."/>
            <person name="Hamelin R.C."/>
            <person name="Kema G.H.J."/>
            <person name="Lawrence C."/>
            <person name="Scott J.A."/>
            <person name="Spatafora J.W."/>
            <person name="Turgeon B.G."/>
            <person name="de Wit P.J.G.M."/>
            <person name="Zhong S."/>
            <person name="Goodwin S.B."/>
            <person name="Grigoriev I.V."/>
        </authorList>
    </citation>
    <scope>NUCLEOTIDE SEQUENCE [LARGE SCALE GENOMIC DNA]</scope>
    <source>
        <strain evidence="11 12">UAMH 10762</strain>
    </source>
</reference>
<dbReference type="PANTHER" id="PTHR47966">
    <property type="entry name" value="BETA-SITE APP-CLEAVING ENZYME, ISOFORM A-RELATED"/>
    <property type="match status" value="1"/>
</dbReference>
<dbReference type="RefSeq" id="XP_007676156.1">
    <property type="nucleotide sequence ID" value="XM_007677966.1"/>
</dbReference>
<dbReference type="InterPro" id="IPR001969">
    <property type="entry name" value="Aspartic_peptidase_AS"/>
</dbReference>
<evidence type="ECO:0000256" key="5">
    <source>
        <dbReference type="ARBA" id="ARBA00022801"/>
    </source>
</evidence>
<dbReference type="InterPro" id="IPR033121">
    <property type="entry name" value="PEPTIDASE_A1"/>
</dbReference>
<dbReference type="GO" id="GO:0004190">
    <property type="term" value="F:aspartic-type endopeptidase activity"/>
    <property type="evidence" value="ECO:0007669"/>
    <property type="project" value="UniProtKB-KW"/>
</dbReference>
<dbReference type="InterPro" id="IPR021109">
    <property type="entry name" value="Peptidase_aspartic_dom_sf"/>
</dbReference>
<gene>
    <name evidence="11" type="ORF">BAUCODRAFT_34123</name>
</gene>
<dbReference type="KEGG" id="bcom:BAUCODRAFT_34123"/>
<dbReference type="InterPro" id="IPR033876">
    <property type="entry name" value="SAP-like"/>
</dbReference>
<dbReference type="Gene3D" id="2.40.70.10">
    <property type="entry name" value="Acid Proteases"/>
    <property type="match status" value="2"/>
</dbReference>
<evidence type="ECO:0000256" key="2">
    <source>
        <dbReference type="ARBA" id="ARBA00022670"/>
    </source>
</evidence>
<evidence type="ECO:0000256" key="7">
    <source>
        <dbReference type="ARBA" id="ARBA00068059"/>
    </source>
</evidence>
<dbReference type="InterPro" id="IPR001461">
    <property type="entry name" value="Aspartic_peptidase_A1"/>
</dbReference>
<keyword evidence="3" id="KW-0732">Signal</keyword>
<dbReference type="AlphaFoldDB" id="M2NCT4"/>
<evidence type="ECO:0000256" key="1">
    <source>
        <dbReference type="ARBA" id="ARBA00007447"/>
    </source>
</evidence>
<dbReference type="HOGENOM" id="CLU_013253_9_3_1"/>
<keyword evidence="4 9" id="KW-0064">Aspartyl protease</keyword>
<evidence type="ECO:0000259" key="10">
    <source>
        <dbReference type="PROSITE" id="PS51767"/>
    </source>
</evidence>
<dbReference type="Proteomes" id="UP000011761">
    <property type="component" value="Unassembled WGS sequence"/>
</dbReference>
<dbReference type="Pfam" id="PF00026">
    <property type="entry name" value="Asp"/>
    <property type="match status" value="1"/>
</dbReference>
<organism evidence="11 12">
    <name type="scientific">Baudoinia panamericana (strain UAMH 10762)</name>
    <name type="common">Angels' share fungus</name>
    <name type="synonym">Baudoinia compniacensis (strain UAMH 10762)</name>
    <dbReference type="NCBI Taxonomy" id="717646"/>
    <lineage>
        <taxon>Eukaryota</taxon>
        <taxon>Fungi</taxon>
        <taxon>Dikarya</taxon>
        <taxon>Ascomycota</taxon>
        <taxon>Pezizomycotina</taxon>
        <taxon>Dothideomycetes</taxon>
        <taxon>Dothideomycetidae</taxon>
        <taxon>Mycosphaerellales</taxon>
        <taxon>Teratosphaeriaceae</taxon>
        <taxon>Baudoinia</taxon>
    </lineage>
</organism>
<evidence type="ECO:0000256" key="4">
    <source>
        <dbReference type="ARBA" id="ARBA00022750"/>
    </source>
</evidence>
<dbReference type="PROSITE" id="PS00141">
    <property type="entry name" value="ASP_PROTEASE"/>
    <property type="match status" value="1"/>
</dbReference>
<evidence type="ECO:0000313" key="11">
    <source>
        <dbReference type="EMBL" id="EMC96730.1"/>
    </source>
</evidence>
<keyword evidence="12" id="KW-1185">Reference proteome</keyword>
<dbReference type="PRINTS" id="PR00792">
    <property type="entry name" value="PEPSIN"/>
</dbReference>
<keyword evidence="5 9" id="KW-0378">Hydrolase</keyword>
<evidence type="ECO:0000256" key="6">
    <source>
        <dbReference type="ARBA" id="ARBA00067536"/>
    </source>
</evidence>
<dbReference type="PROSITE" id="PS51767">
    <property type="entry name" value="PEPTIDASE_A1"/>
    <property type="match status" value="1"/>
</dbReference>
<evidence type="ECO:0000256" key="3">
    <source>
        <dbReference type="ARBA" id="ARBA00022729"/>
    </source>
</evidence>
<accession>M2NCT4</accession>
<protein>
    <recommendedName>
        <fullName evidence="7">Probable aspartic-type endopeptidase OPSB</fullName>
    </recommendedName>
    <alternativeName>
        <fullName evidence="6">Probable aspartic-type endopeptidase opsB</fullName>
    </alternativeName>
</protein>
<evidence type="ECO:0000313" key="12">
    <source>
        <dbReference type="Proteomes" id="UP000011761"/>
    </source>
</evidence>
<dbReference type="OMA" id="CNVTLGT"/>
<dbReference type="EMBL" id="KB445555">
    <property type="protein sequence ID" value="EMC96730.1"/>
    <property type="molecule type" value="Genomic_DNA"/>
</dbReference>
<feature type="active site" evidence="8">
    <location>
        <position position="450"/>
    </location>
</feature>
<dbReference type="SUPFAM" id="SSF50630">
    <property type="entry name" value="Acid proteases"/>
    <property type="match status" value="1"/>
</dbReference>
<proteinExistence type="inferred from homology"/>
<dbReference type="GO" id="GO:0006508">
    <property type="term" value="P:proteolysis"/>
    <property type="evidence" value="ECO:0007669"/>
    <property type="project" value="UniProtKB-KW"/>
</dbReference>
<dbReference type="CDD" id="cd05474">
    <property type="entry name" value="SAP_like"/>
    <property type="match status" value="1"/>
</dbReference>
<feature type="domain" description="Peptidase A1" evidence="10">
    <location>
        <begin position="237"/>
        <end position="559"/>
    </location>
</feature>
<dbReference type="OrthoDB" id="771136at2759"/>
<evidence type="ECO:0000256" key="8">
    <source>
        <dbReference type="PIRSR" id="PIRSR601461-1"/>
    </source>
</evidence>
<dbReference type="eggNOG" id="KOG1339">
    <property type="taxonomic scope" value="Eukaryota"/>
</dbReference>
<sequence>MPGQERRRPTRIKICVSTRRNRQTLRLRGNCRCQILVRSPDNSFWNGAGIRVSDCLHAIVRVGAASSLRFRRAFIRRLARSIQAAFAAAVAQKAILRTHTCNPAQTVHRHAQRFAGADVLVCYASWRIPLSQDHCYNSLSFDSGFCGSCSSPIFTVVATSPVFTNMRTFTTLAVAATALSANAITLLERRDGTALRVVEHEIERRQINNPIARDQARLRKRQSKTVTENLDNEETLYFMNVTMGTPAQSIRLQIDTGSSDLWVNVANSQFCAQRGNPCTVSGTYAPNSSSTYQYLNGQFNISYVDGTGSSGDYASDVVRFGGVTLNQQQFGIGYTSSSQEGIMGIGYPINEAVTQYNGDRPYSNVPQHLMQQGAINTNAYSLWLNDLDASQGSILFGGVNTGKYTGQLQTLPIIPEYGTYAEFVIALTAVGANGTVGSFGNNLASPALLDSGSSLMYLPDNVANAIYKSVGATYSASQGAAFVDCNLANSPGTIDLTFSSPTIRIPMNELVIVAGVQNRKEVCILGISPAGGSTPVLGDTFLRSAYVVYDITNNEISLAQTNFNSTTNNILEITNSSSIPSATAVANAITNVAVQSGSPRLGGLTSTLTSQAWAAPTAALGYEAALLAAVGAGMAYAL</sequence>
<dbReference type="GeneID" id="19112331"/>
<comment type="similarity">
    <text evidence="1 9">Belongs to the peptidase A1 family.</text>
</comment>
<name>M2NCT4_BAUPA</name>
<keyword evidence="2 9" id="KW-0645">Protease</keyword>
<dbReference type="PANTHER" id="PTHR47966:SF65">
    <property type="entry name" value="ASPARTIC-TYPE ENDOPEPTIDASE"/>
    <property type="match status" value="1"/>
</dbReference>
<evidence type="ECO:0000256" key="9">
    <source>
        <dbReference type="RuleBase" id="RU000454"/>
    </source>
</evidence>